<evidence type="ECO:0008006" key="4">
    <source>
        <dbReference type="Google" id="ProtNLM"/>
    </source>
</evidence>
<feature type="non-terminal residue" evidence="2">
    <location>
        <position position="1376"/>
    </location>
</feature>
<gene>
    <name evidence="2" type="ORF">ISN26_07690</name>
</gene>
<comment type="caution">
    <text evidence="2">The sequence shown here is derived from an EMBL/GenBank/DDBJ whole genome shotgun (WGS) entry which is preliminary data.</text>
</comment>
<keyword evidence="1" id="KW-0732">Signal</keyword>
<dbReference type="Proteomes" id="UP000604381">
    <property type="component" value="Unassembled WGS sequence"/>
</dbReference>
<name>A0A930UGF9_9GAMM</name>
<organism evidence="2 3">
    <name type="scientific">Candidatus Amphirhobacter heronislandensis</name>
    <dbReference type="NCBI Taxonomy" id="1732024"/>
    <lineage>
        <taxon>Bacteria</taxon>
        <taxon>Pseudomonadati</taxon>
        <taxon>Pseudomonadota</taxon>
        <taxon>Gammaproteobacteria</taxon>
        <taxon>Candidatus Tethybacterales</taxon>
        <taxon>Candidatus Tethybacteraceae</taxon>
        <taxon>Candidatus Amphirhobacter</taxon>
    </lineage>
</organism>
<sequence length="1376" mass="146708">MKRTAARIAAFVLACAGFAAAPAPSSAQLCQVFEGVYTGSKELANCGAEVNHTAAVTIELIDDSGLFQLNNSATPTTAPVTATTFAERNNAGNSRYRLYTRPLASIALDGGSASTLTNNFYLVTFKQHFATVTTDVEMTVLRTGLLPELDCEGGINAGTYEAGNAIDGCGFRILTNTPDAAAVTGTIAAPLAFPTRTDLLLIPGPAGASFQAMADATFNVGVHTLTIASLLEGGLLGRQDELPVTVYDYINDFEANFFRNVVSGTVTIGVDYNCTYTEHDANAPTITLVETIEASTVTVINSTAVITVTRQTVRQGIARETNCRTRPVRTYRNVSTVVMSVINGTNVTFTTQVAEKLALPTDRQVTLSIVNQTDLFSFAGGGRTLVSSFVSTLAPGIRVRRDRTYNYHGTRRYSITVAQYSGGARLRDFVMFMELVNQPPLLRDRPETLWTSAYVARSGNTFVLPAPTDHVLFDDIEGTTLSYAASVVSPAGGASWLAGGTRSLSGDPPAAGTYVFDLWASDGTDTAAEAFRFTVTVNNTAPELIAFEMSGRQTLEIREGVDIGGEGVGIGFPSKFTGGVRVIGGDRLPFTVARDGSAYTLKIKQGPAVVVTGTVVATSTGPVSVDYETNPAYTLTIQALINAQANTYAVGTVTLSVTNVSDEPARIMVSGRALEFNEGYIGVGEYIDTGYRITVTDADAPDFGHEEYSFSVPALTLEGGRLLATGPGALDYEAGHRIVTMVVRDRQAYNAAGDRAAATAVIALSLKAANEGAIRVVKNPPVIEVQDSQTVSFPHTAFAVGEDLKLRNTRFPGNVVVDFSSFSKPYLKVFAFNFGPNIRDRRYTLFYEHKHGTIIVEGPVRMLGTTHVNDLPRPSATFRGGPGRLPLTITEPTYLFDRDAVSWHGMGQVIAEGDALVGTDKDGVTVQIPRGLYNQHLMNVVSDDRFEVDYGDLLGAGTEQRFRGIYAKPGAVFDGKPLPITVQVRSGVPPRMFLDEHMLFTLKLSNFLVPNPRNAYSHYPNLRFRSVAQHSKIELTLTLFAPGVAIEGAQAALGAQAGIVDTGLTLVARNYADETRSDELRFVSSSPAIVLPDGYTGQRRVPILMDAGLAAASEALTRDHCGALALPVTLHAEIENVRSNAAVASIRITPGPARLRGRAAATLSAGIAAVTAPTGYELDCLASDVEASFTDSRFTLESGSGATRRIMLKAGATIAAGEGEAVVTVSHRQGGGAQIGQSVLRLPVAATSPELRAGPPYVPGRYYEDDLFMLRLGQLFTGGRGDVSYEVSFTPTVGYKQVAGGVLRASLDYDVPLEGERIIDYNANPIRFVNVTISAWPYVITVVARDQGGGQATASFTLTANAPTRHNTSPPTRVPR</sequence>
<feature type="signal peptide" evidence="1">
    <location>
        <begin position="1"/>
        <end position="27"/>
    </location>
</feature>
<evidence type="ECO:0000313" key="3">
    <source>
        <dbReference type="Proteomes" id="UP000604381"/>
    </source>
</evidence>
<evidence type="ECO:0000256" key="1">
    <source>
        <dbReference type="SAM" id="SignalP"/>
    </source>
</evidence>
<protein>
    <recommendedName>
        <fullName evidence="4">Dystroglycan-type cadherin-like domain-containing protein</fullName>
    </recommendedName>
</protein>
<proteinExistence type="predicted"/>
<reference evidence="2" key="1">
    <citation type="submission" date="2020-10" db="EMBL/GenBank/DDBJ databases">
        <title>An improved Amphimedon queenslandica hologenome assembly reveals how three proteobacterial symbionts can extend the metabolic phenotypic of their marine sponge host.</title>
        <authorList>
            <person name="Degnan B."/>
            <person name="Degnan S."/>
            <person name="Xiang X."/>
        </authorList>
    </citation>
    <scope>NUCLEOTIDE SEQUENCE</scope>
    <source>
        <strain evidence="2">AqS2</strain>
    </source>
</reference>
<evidence type="ECO:0000313" key="2">
    <source>
        <dbReference type="EMBL" id="MBF2735927.1"/>
    </source>
</evidence>
<feature type="chain" id="PRO_5038116527" description="Dystroglycan-type cadherin-like domain-containing protein" evidence="1">
    <location>
        <begin position="28"/>
        <end position="1376"/>
    </location>
</feature>
<keyword evidence="3" id="KW-1185">Reference proteome</keyword>
<accession>A0A930UGF9</accession>
<dbReference type="EMBL" id="JADHEI010000055">
    <property type="protein sequence ID" value="MBF2735927.1"/>
    <property type="molecule type" value="Genomic_DNA"/>
</dbReference>